<evidence type="ECO:0000313" key="1">
    <source>
        <dbReference type="EMBL" id="RYO89766.1"/>
    </source>
</evidence>
<comment type="caution">
    <text evidence="1">The sequence shown here is derived from an EMBL/GenBank/DDBJ whole genome shotgun (WGS) entry which is preliminary data.</text>
</comment>
<organism evidence="1 2">
    <name type="scientific">Monosporascus cannonballus</name>
    <dbReference type="NCBI Taxonomy" id="155416"/>
    <lineage>
        <taxon>Eukaryota</taxon>
        <taxon>Fungi</taxon>
        <taxon>Dikarya</taxon>
        <taxon>Ascomycota</taxon>
        <taxon>Pezizomycotina</taxon>
        <taxon>Sordariomycetes</taxon>
        <taxon>Xylariomycetidae</taxon>
        <taxon>Xylariales</taxon>
        <taxon>Xylariales incertae sedis</taxon>
        <taxon>Monosporascus</taxon>
    </lineage>
</organism>
<evidence type="ECO:0000313" key="2">
    <source>
        <dbReference type="Proteomes" id="UP000294003"/>
    </source>
</evidence>
<gene>
    <name evidence="1" type="ORF">DL762_003043</name>
</gene>
<dbReference type="EMBL" id="QJNS01000067">
    <property type="protein sequence ID" value="RYO89766.1"/>
    <property type="molecule type" value="Genomic_DNA"/>
</dbReference>
<protein>
    <submittedName>
        <fullName evidence="1">Uncharacterized protein</fullName>
    </submittedName>
</protein>
<keyword evidence="2" id="KW-1185">Reference proteome</keyword>
<accession>A0ABY0HBP9</accession>
<sequence length="219" mass="24356">MDLKRFLWHRLPCNVTFPPGTDFDSLPTVGRYHLPHGKHLCEELLARGDPDKKGQDNETVHAAQKLLSLFRLDARSDAQALAGASMDQLREIYNAGAAGGEPMNARVELSQCRVFLVADDGVLASVARRAQQGGGDGEIKEEIFVKCVAVDYRPEDHGPPPGKRSRVPQTYFGWMKLATRCLLRFWYRLEYGGHLDIIAPKAHNPTIAKEIGTGGDYSW</sequence>
<proteinExistence type="predicted"/>
<name>A0ABY0HBP9_9PEZI</name>
<reference evidence="1 2" key="1">
    <citation type="submission" date="2018-06" db="EMBL/GenBank/DDBJ databases">
        <title>Complete Genomes of Monosporascus.</title>
        <authorList>
            <person name="Robinson A.J."/>
            <person name="Natvig D.O."/>
        </authorList>
    </citation>
    <scope>NUCLEOTIDE SEQUENCE [LARGE SCALE GENOMIC DNA]</scope>
    <source>
        <strain evidence="1 2">CBS 609.92</strain>
    </source>
</reference>
<dbReference type="Proteomes" id="UP000294003">
    <property type="component" value="Unassembled WGS sequence"/>
</dbReference>